<sequence length="245" mass="28423">MKSNQRLANWLIFLITVIAGMMLAIQFQSHAEPGTGESRDMILTLRNQIQDERRKHQELRNEIFKYQMLKNQYERASNDEEEISDVMYREMEEARRQAGLTTMEGPGLILLIDVPQYRREINASQARQEVYQKLLDNDVRALVDELYGNGAKAISINDYRLLVYSTIRKVGNSIQVNTHPVALPFEIRIIGDADTLLAALQVSDIPNVFREIGLEITPEKKERVIVPPYQEKQNIQYMKRLKESE</sequence>
<dbReference type="EMBL" id="LZRT01000070">
    <property type="protein sequence ID" value="OUM87752.1"/>
    <property type="molecule type" value="Genomic_DNA"/>
</dbReference>
<dbReference type="PANTHER" id="PTHR37313:SF2">
    <property type="entry name" value="UPF0749 PROTEIN YLXX"/>
    <property type="match status" value="1"/>
</dbReference>
<evidence type="ECO:0000313" key="5">
    <source>
        <dbReference type="Proteomes" id="UP000196475"/>
    </source>
</evidence>
<keyword evidence="3" id="KW-0812">Transmembrane</keyword>
<reference evidence="5" key="1">
    <citation type="submission" date="2016-06" db="EMBL/GenBank/DDBJ databases">
        <authorList>
            <person name="Nascimento L."/>
            <person name="Pereira R.V."/>
            <person name="Martins L.F."/>
            <person name="Quaggio R.B."/>
            <person name="Silva A.M."/>
            <person name="Setubal J.C."/>
        </authorList>
    </citation>
    <scope>NUCLEOTIDE SEQUENCE [LARGE SCALE GENOMIC DNA]</scope>
</reference>
<comment type="similarity">
    <text evidence="1">Belongs to the UPF0749 family.</text>
</comment>
<keyword evidence="2" id="KW-0175">Coiled coil</keyword>
<dbReference type="PANTHER" id="PTHR37313">
    <property type="entry name" value="UPF0749 PROTEIN RV1825"/>
    <property type="match status" value="1"/>
</dbReference>
<comment type="caution">
    <text evidence="4">The sequence shown here is derived from an EMBL/GenBank/DDBJ whole genome shotgun (WGS) entry which is preliminary data.</text>
</comment>
<keyword evidence="3" id="KW-1133">Transmembrane helix</keyword>
<feature type="transmembrane region" description="Helical" evidence="3">
    <location>
        <begin position="7"/>
        <end position="27"/>
    </location>
</feature>
<keyword evidence="3" id="KW-0472">Membrane</keyword>
<organism evidence="4 5">
    <name type="scientific">Bacillus thermozeamaize</name>
    <dbReference type="NCBI Taxonomy" id="230954"/>
    <lineage>
        <taxon>Bacteria</taxon>
        <taxon>Bacillati</taxon>
        <taxon>Bacillota</taxon>
        <taxon>Bacilli</taxon>
        <taxon>Bacillales</taxon>
        <taxon>Bacillaceae</taxon>
        <taxon>Bacillus</taxon>
    </lineage>
</organism>
<accession>A0A1Y3PK80</accession>
<gene>
    <name evidence="4" type="ORF">BAA01_13175</name>
</gene>
<dbReference type="Proteomes" id="UP000196475">
    <property type="component" value="Unassembled WGS sequence"/>
</dbReference>
<evidence type="ECO:0008006" key="6">
    <source>
        <dbReference type="Google" id="ProtNLM"/>
    </source>
</evidence>
<feature type="coiled-coil region" evidence="2">
    <location>
        <begin position="42"/>
        <end position="86"/>
    </location>
</feature>
<protein>
    <recommendedName>
        <fullName evidence="6">NgoFVII family restriction endonuclease</fullName>
    </recommendedName>
</protein>
<evidence type="ECO:0000256" key="1">
    <source>
        <dbReference type="ARBA" id="ARBA00009108"/>
    </source>
</evidence>
<dbReference type="Pfam" id="PF05949">
    <property type="entry name" value="DUF881"/>
    <property type="match status" value="1"/>
</dbReference>
<evidence type="ECO:0000313" key="4">
    <source>
        <dbReference type="EMBL" id="OUM87752.1"/>
    </source>
</evidence>
<evidence type="ECO:0000256" key="3">
    <source>
        <dbReference type="SAM" id="Phobius"/>
    </source>
</evidence>
<dbReference type="Gene3D" id="3.30.70.1880">
    <property type="entry name" value="Protein of unknown function DUF881"/>
    <property type="match status" value="1"/>
</dbReference>
<evidence type="ECO:0000256" key="2">
    <source>
        <dbReference type="SAM" id="Coils"/>
    </source>
</evidence>
<proteinExistence type="inferred from homology"/>
<dbReference type="AlphaFoldDB" id="A0A1Y3PK80"/>
<dbReference type="InterPro" id="IPR010273">
    <property type="entry name" value="DUF881"/>
</dbReference>
<name>A0A1Y3PK80_9BACI</name>